<evidence type="ECO:0000313" key="6">
    <source>
        <dbReference type="EMBL" id="BAJ02061.1"/>
    </source>
</evidence>
<dbReference type="EMBL" id="AP011177">
    <property type="protein sequence ID" value="BAJ02061.1"/>
    <property type="molecule type" value="Genomic_DNA"/>
</dbReference>
<keyword evidence="4" id="KW-0804">Transcription</keyword>
<dbReference type="KEGG" id="svo:SVI_2090"/>
<dbReference type="Proteomes" id="UP000002350">
    <property type="component" value="Chromosome"/>
</dbReference>
<sequence>MTKSLHRLDLNLLFTMQLLLNERSVTKTAKKLSVTPSAVSKSLTKLRDWFDDPLFVRTPQGLQATPLALSMEGELSEWFQIASQIAGKRSSETPKGVSFQLMMESPLHMLKLAELPQRIDQQYPDSNIKIRNWEYDSLSAIINGEADIGLCGRESHPRSSETLDLLPYFIDYEVLFTDLPLVYLRDDHPALDESWNMDTFLKYRHINILWEKSDTWALDEILAEARQSRNIALSLSSFEQSLFMTAQPNQTMLTTAPGYCRDYIKQYHPNLVTRPLPLSAAASKQIEIPITLMWHKRNSHNPKLRWLKQTIKQMLVNQS</sequence>
<dbReference type="InterPro" id="IPR036390">
    <property type="entry name" value="WH_DNA-bd_sf"/>
</dbReference>
<evidence type="ECO:0000256" key="1">
    <source>
        <dbReference type="ARBA" id="ARBA00009437"/>
    </source>
</evidence>
<evidence type="ECO:0000259" key="5">
    <source>
        <dbReference type="PROSITE" id="PS50931"/>
    </source>
</evidence>
<evidence type="ECO:0000313" key="7">
    <source>
        <dbReference type="Proteomes" id="UP000002350"/>
    </source>
</evidence>
<dbReference type="RefSeq" id="WP_013051366.1">
    <property type="nucleotide sequence ID" value="NC_014012.1"/>
</dbReference>
<dbReference type="Pfam" id="PF03466">
    <property type="entry name" value="LysR_substrate"/>
    <property type="match status" value="1"/>
</dbReference>
<dbReference type="PANTHER" id="PTHR30118">
    <property type="entry name" value="HTH-TYPE TRANSCRIPTIONAL REGULATOR LEUO-RELATED"/>
    <property type="match status" value="1"/>
</dbReference>
<dbReference type="STRING" id="637905.SVI_2090"/>
<dbReference type="CDD" id="cd08417">
    <property type="entry name" value="PBP2_Nitroaromatics_like"/>
    <property type="match status" value="1"/>
</dbReference>
<evidence type="ECO:0000256" key="4">
    <source>
        <dbReference type="ARBA" id="ARBA00023163"/>
    </source>
</evidence>
<keyword evidence="7" id="KW-1185">Reference proteome</keyword>
<dbReference type="HOGENOM" id="CLU_039613_39_2_6"/>
<dbReference type="InterPro" id="IPR036388">
    <property type="entry name" value="WH-like_DNA-bd_sf"/>
</dbReference>
<dbReference type="AlphaFoldDB" id="D4ZK62"/>
<dbReference type="SUPFAM" id="SSF53850">
    <property type="entry name" value="Periplasmic binding protein-like II"/>
    <property type="match status" value="1"/>
</dbReference>
<gene>
    <name evidence="6" type="ordered locus">SVI_2090</name>
</gene>
<dbReference type="Pfam" id="PF00126">
    <property type="entry name" value="HTH_1"/>
    <property type="match status" value="1"/>
</dbReference>
<dbReference type="InterPro" id="IPR050389">
    <property type="entry name" value="LysR-type_TF"/>
</dbReference>
<accession>D4ZK62</accession>
<dbReference type="PROSITE" id="PS50931">
    <property type="entry name" value="HTH_LYSR"/>
    <property type="match status" value="1"/>
</dbReference>
<dbReference type="InterPro" id="IPR037402">
    <property type="entry name" value="YidZ_PBP2"/>
</dbReference>
<dbReference type="eggNOG" id="COG0583">
    <property type="taxonomic scope" value="Bacteria"/>
</dbReference>
<feature type="domain" description="HTH lysR-type" evidence="5">
    <location>
        <begin position="8"/>
        <end position="65"/>
    </location>
</feature>
<dbReference type="SUPFAM" id="SSF46785">
    <property type="entry name" value="Winged helix' DNA-binding domain"/>
    <property type="match status" value="1"/>
</dbReference>
<name>D4ZK62_SHEVD</name>
<evidence type="ECO:0000256" key="3">
    <source>
        <dbReference type="ARBA" id="ARBA00023125"/>
    </source>
</evidence>
<dbReference type="Gene3D" id="1.10.10.10">
    <property type="entry name" value="Winged helix-like DNA-binding domain superfamily/Winged helix DNA-binding domain"/>
    <property type="match status" value="1"/>
</dbReference>
<keyword evidence="2" id="KW-0805">Transcription regulation</keyword>
<dbReference type="PANTHER" id="PTHR30118:SF11">
    <property type="entry name" value="HTH-TYPE TRANSCRIPTIONAL REGULATOR YIDZ"/>
    <property type="match status" value="1"/>
</dbReference>
<proteinExistence type="inferred from homology"/>
<reference evidence="7" key="1">
    <citation type="journal article" date="2010" name="Mol. Biosyst.">
        <title>Complete genome sequence and comparative analysis of Shewanella violacea, a psychrophilic and piezophilic bacterium from deep sea floor sediments.</title>
        <authorList>
            <person name="Aono E."/>
            <person name="Baba T."/>
            <person name="Ara T."/>
            <person name="Nishi T."/>
            <person name="Nakamichi T."/>
            <person name="Inamoto E."/>
            <person name="Toyonaga H."/>
            <person name="Hasegawa M."/>
            <person name="Takai Y."/>
            <person name="Okumura Y."/>
            <person name="Baba M."/>
            <person name="Tomita M."/>
            <person name="Kato C."/>
            <person name="Oshima T."/>
            <person name="Nakasone K."/>
            <person name="Mori H."/>
        </authorList>
    </citation>
    <scope>NUCLEOTIDE SEQUENCE [LARGE SCALE GENOMIC DNA]</scope>
    <source>
        <strain evidence="7">JCM 10179 / CIP 106290 / LMG 19151 / DSS12</strain>
    </source>
</reference>
<organism evidence="6 7">
    <name type="scientific">Shewanella violacea (strain JCM 10179 / CIP 106290 / LMG 19151 / DSS12)</name>
    <dbReference type="NCBI Taxonomy" id="637905"/>
    <lineage>
        <taxon>Bacteria</taxon>
        <taxon>Pseudomonadati</taxon>
        <taxon>Pseudomonadota</taxon>
        <taxon>Gammaproteobacteria</taxon>
        <taxon>Alteromonadales</taxon>
        <taxon>Shewanellaceae</taxon>
        <taxon>Shewanella</taxon>
    </lineage>
</organism>
<evidence type="ECO:0000256" key="2">
    <source>
        <dbReference type="ARBA" id="ARBA00023015"/>
    </source>
</evidence>
<dbReference type="Gene3D" id="3.40.190.10">
    <property type="entry name" value="Periplasmic binding protein-like II"/>
    <property type="match status" value="2"/>
</dbReference>
<comment type="similarity">
    <text evidence="1">Belongs to the LysR transcriptional regulatory family.</text>
</comment>
<protein>
    <submittedName>
        <fullName evidence="6">Transcriptional regulator, LysR family</fullName>
    </submittedName>
</protein>
<dbReference type="NCBIfam" id="NF007581">
    <property type="entry name" value="PRK10216.1"/>
    <property type="match status" value="1"/>
</dbReference>
<dbReference type="OrthoDB" id="8893795at2"/>
<dbReference type="InterPro" id="IPR005119">
    <property type="entry name" value="LysR_subst-bd"/>
</dbReference>
<dbReference type="GO" id="GO:0003700">
    <property type="term" value="F:DNA-binding transcription factor activity"/>
    <property type="evidence" value="ECO:0007669"/>
    <property type="project" value="InterPro"/>
</dbReference>
<keyword evidence="3" id="KW-0238">DNA-binding</keyword>
<dbReference type="GO" id="GO:0003677">
    <property type="term" value="F:DNA binding"/>
    <property type="evidence" value="ECO:0007669"/>
    <property type="project" value="UniProtKB-KW"/>
</dbReference>
<dbReference type="InterPro" id="IPR000847">
    <property type="entry name" value="LysR_HTH_N"/>
</dbReference>